<dbReference type="PANTHER" id="PTHR15583">
    <property type="entry name" value="INTERLEUKIN-17 RECEPTOR"/>
    <property type="match status" value="1"/>
</dbReference>
<keyword evidence="4 10" id="KW-0732">Signal</keyword>
<dbReference type="InterPro" id="IPR039465">
    <property type="entry name" value="IL-17_rcpt-like"/>
</dbReference>
<dbReference type="GO" id="GO:0030368">
    <property type="term" value="F:interleukin-17 receptor activity"/>
    <property type="evidence" value="ECO:0007669"/>
    <property type="project" value="InterPro"/>
</dbReference>
<dbReference type="PROSITE" id="PS51534">
    <property type="entry name" value="SEFIR"/>
    <property type="match status" value="1"/>
</dbReference>
<evidence type="ECO:0000256" key="1">
    <source>
        <dbReference type="ARBA" id="ARBA00004251"/>
    </source>
</evidence>
<evidence type="ECO:0000256" key="9">
    <source>
        <dbReference type="SAM" id="MobiDB-lite"/>
    </source>
</evidence>
<sequence length="715" mass="79718">MARVPAGSAASLVPVLTLIFGLSAVKSAHVLPGAKVNCSQQGLNCSISFSNCLDPGWAVSHSYTPSGPEKLDLRISTRLDSNGHLQPVINATWKLKDDGSIIFLKASELQVHTTTNQNLCVRYSFNNTLPMRNDNWEQWTLTSDVVVVEPSQVYIVSVENIPKAELDHSISSVSKDITVPDCSDSMMRMTQPCIESGFLWSPNISVSHSGSVLTVEFSPDPLSDHYSVLFRCGRFGASEKTPTGNSSRLSVSFNLNSCCKPSIEVLSHFPGCGNDCRRHRTVRNICPVATTPDPVVVVQPLPVALGVSSAVILVLFIGVCVVVCRKKGLSEDLEPKDAAPSEKHLDERPTLLLIYSRDHPLYVEVVLKLSAFLQGHCGVVVLLDLLDSSTVSQYGLVRWLELQRQKLRPKDKILVLCSRGVQAKWRSMCGQGHTVQQPDDLIGPFLSLFLSDMHSPRSRGRYIAAFFEDLSSERDIPSFFDIAVKYKLMKHFEELYFRLIEMEKYEPRRINHIQGIRPDEYFNYEPDTPYRTPSQNPDWYQDGETENRENQTNLLLENPPQILEFVPIVKDGALIFTNDVLVNENLERFYVTEPELNQEVSISQNQPLPNHAPDPSLLELQPFSNGEFGDIGADPEASSRGECGTGAEEVCALLSLESLQEEVEEEEQQRSKGQSSASDQGYSSTDWTEPDSDHMMALLRLQQQLMSAFPHSDTM</sequence>
<accession>A0AAW0NRU5</accession>
<comment type="subcellular location">
    <subcellularLocation>
        <location evidence="1">Cell membrane</location>
        <topology evidence="1">Single-pass type I membrane protein</topology>
    </subcellularLocation>
</comment>
<dbReference type="Gene3D" id="2.60.40.2160">
    <property type="entry name" value="Interleukin-17 receptor A/B, fibronectin-III-like domain 1"/>
    <property type="match status" value="1"/>
</dbReference>
<evidence type="ECO:0000259" key="11">
    <source>
        <dbReference type="PROSITE" id="PS51534"/>
    </source>
</evidence>
<evidence type="ECO:0000256" key="5">
    <source>
        <dbReference type="ARBA" id="ARBA00022989"/>
    </source>
</evidence>
<feature type="region of interest" description="Disordered" evidence="9">
    <location>
        <begin position="660"/>
        <end position="694"/>
    </location>
</feature>
<evidence type="ECO:0000256" key="4">
    <source>
        <dbReference type="ARBA" id="ARBA00022729"/>
    </source>
</evidence>
<organism evidence="12 13">
    <name type="scientific">Mugilogobius chulae</name>
    <name type="common">yellowstripe goby</name>
    <dbReference type="NCBI Taxonomy" id="88201"/>
    <lineage>
        <taxon>Eukaryota</taxon>
        <taxon>Metazoa</taxon>
        <taxon>Chordata</taxon>
        <taxon>Craniata</taxon>
        <taxon>Vertebrata</taxon>
        <taxon>Euteleostomi</taxon>
        <taxon>Actinopterygii</taxon>
        <taxon>Neopterygii</taxon>
        <taxon>Teleostei</taxon>
        <taxon>Neoteleostei</taxon>
        <taxon>Acanthomorphata</taxon>
        <taxon>Gobiaria</taxon>
        <taxon>Gobiiformes</taxon>
        <taxon>Gobioidei</taxon>
        <taxon>Gobiidae</taxon>
        <taxon>Gobionellinae</taxon>
        <taxon>Mugilogobius</taxon>
    </lineage>
</organism>
<keyword evidence="7" id="KW-0675">Receptor</keyword>
<dbReference type="InterPro" id="IPR043046">
    <property type="entry name" value="IL17RA/B_FnIII-like_2_sf"/>
</dbReference>
<dbReference type="Gene3D" id="3.40.50.11530">
    <property type="match status" value="1"/>
</dbReference>
<feature type="region of interest" description="Disordered" evidence="9">
    <location>
        <begin position="604"/>
        <end position="643"/>
    </location>
</feature>
<dbReference type="PANTHER" id="PTHR15583:SF13">
    <property type="entry name" value="INTERLEUKIN-17 RECEPTOR A"/>
    <property type="match status" value="1"/>
</dbReference>
<keyword evidence="8" id="KW-0325">Glycoprotein</keyword>
<reference evidence="13" key="1">
    <citation type="submission" date="2024-04" db="EMBL/GenBank/DDBJ databases">
        <title>Salinicola lusitanus LLJ914,a marine bacterium isolated from the Okinawa Trough.</title>
        <authorList>
            <person name="Li J."/>
        </authorList>
    </citation>
    <scope>NUCLEOTIDE SEQUENCE [LARGE SCALE GENOMIC DNA]</scope>
</reference>
<protein>
    <recommendedName>
        <fullName evidence="11">SEFIR domain-containing protein</fullName>
    </recommendedName>
</protein>
<dbReference type="InterPro" id="IPR038683">
    <property type="entry name" value="IL17RA/B_FnIII-like_1_sf"/>
</dbReference>
<evidence type="ECO:0000256" key="7">
    <source>
        <dbReference type="ARBA" id="ARBA00023170"/>
    </source>
</evidence>
<feature type="compositionally biased region" description="Polar residues" evidence="9">
    <location>
        <begin position="671"/>
        <end position="687"/>
    </location>
</feature>
<dbReference type="Pfam" id="PF16556">
    <property type="entry name" value="IL17R_fnIII_D1"/>
    <property type="match status" value="1"/>
</dbReference>
<dbReference type="Gene3D" id="2.60.40.2150">
    <property type="entry name" value="Interleukin-17 receptor A/B, fibronectin-III-like domain 2"/>
    <property type="match status" value="1"/>
</dbReference>
<keyword evidence="13" id="KW-1185">Reference proteome</keyword>
<dbReference type="InterPro" id="IPR013568">
    <property type="entry name" value="SEFIR_dom"/>
</dbReference>
<dbReference type="Proteomes" id="UP001460270">
    <property type="component" value="Unassembled WGS sequence"/>
</dbReference>
<dbReference type="GO" id="GO:0005886">
    <property type="term" value="C:plasma membrane"/>
    <property type="evidence" value="ECO:0007669"/>
    <property type="project" value="UniProtKB-SubCell"/>
</dbReference>
<keyword evidence="6" id="KW-0472">Membrane</keyword>
<evidence type="ECO:0000256" key="8">
    <source>
        <dbReference type="ARBA" id="ARBA00023180"/>
    </source>
</evidence>
<comment type="caution">
    <text evidence="12">The sequence shown here is derived from an EMBL/GenBank/DDBJ whole genome shotgun (WGS) entry which is preliminary data.</text>
</comment>
<keyword evidence="2" id="KW-1003">Cell membrane</keyword>
<feature type="signal peptide" evidence="10">
    <location>
        <begin position="1"/>
        <end position="27"/>
    </location>
</feature>
<gene>
    <name evidence="12" type="ORF">WMY93_019582</name>
</gene>
<evidence type="ECO:0000256" key="10">
    <source>
        <dbReference type="SAM" id="SignalP"/>
    </source>
</evidence>
<dbReference type="Pfam" id="PF16578">
    <property type="entry name" value="IL17R_fnIII_D2"/>
    <property type="match status" value="1"/>
</dbReference>
<feature type="region of interest" description="Disordered" evidence="9">
    <location>
        <begin position="522"/>
        <end position="549"/>
    </location>
</feature>
<dbReference type="AlphaFoldDB" id="A0AAW0NRU5"/>
<evidence type="ECO:0000256" key="6">
    <source>
        <dbReference type="ARBA" id="ARBA00023136"/>
    </source>
</evidence>
<dbReference type="Pfam" id="PF08357">
    <property type="entry name" value="SEFIR"/>
    <property type="match status" value="1"/>
</dbReference>
<evidence type="ECO:0000256" key="3">
    <source>
        <dbReference type="ARBA" id="ARBA00022692"/>
    </source>
</evidence>
<dbReference type="InterPro" id="IPR032356">
    <property type="entry name" value="IL17R_A/B_N"/>
</dbReference>
<keyword evidence="3" id="KW-0812">Transmembrane</keyword>
<feature type="domain" description="SEFIR" evidence="11">
    <location>
        <begin position="348"/>
        <end position="497"/>
    </location>
</feature>
<feature type="chain" id="PRO_5043654051" description="SEFIR domain-containing protein" evidence="10">
    <location>
        <begin position="28"/>
        <end position="715"/>
    </location>
</feature>
<evidence type="ECO:0000313" key="12">
    <source>
        <dbReference type="EMBL" id="KAK7898729.1"/>
    </source>
</evidence>
<proteinExistence type="predicted"/>
<name>A0AAW0NRU5_9GOBI</name>
<keyword evidence="5" id="KW-1133">Transmembrane helix</keyword>
<dbReference type="EMBL" id="JBBPFD010000014">
    <property type="protein sequence ID" value="KAK7898729.1"/>
    <property type="molecule type" value="Genomic_DNA"/>
</dbReference>
<evidence type="ECO:0000256" key="2">
    <source>
        <dbReference type="ARBA" id="ARBA00022475"/>
    </source>
</evidence>
<evidence type="ECO:0000313" key="13">
    <source>
        <dbReference type="Proteomes" id="UP001460270"/>
    </source>
</evidence>